<comment type="caution">
    <text evidence="3">The sequence shown here is derived from an EMBL/GenBank/DDBJ whole genome shotgun (WGS) entry which is preliminary data.</text>
</comment>
<dbReference type="AlphaFoldDB" id="A0A5M9MT61"/>
<gene>
    <name evidence="3" type="ORF">ATNIH1004_002739</name>
</gene>
<organism evidence="3 4">
    <name type="scientific">Aspergillus tanneri</name>
    <dbReference type="NCBI Taxonomy" id="1220188"/>
    <lineage>
        <taxon>Eukaryota</taxon>
        <taxon>Fungi</taxon>
        <taxon>Dikarya</taxon>
        <taxon>Ascomycota</taxon>
        <taxon>Pezizomycotina</taxon>
        <taxon>Eurotiomycetes</taxon>
        <taxon>Eurotiomycetidae</taxon>
        <taxon>Eurotiales</taxon>
        <taxon>Aspergillaceae</taxon>
        <taxon>Aspergillus</taxon>
        <taxon>Aspergillus subgen. Circumdati</taxon>
    </lineage>
</organism>
<dbReference type="RefSeq" id="XP_033429419.1">
    <property type="nucleotide sequence ID" value="XM_033567424.1"/>
</dbReference>
<feature type="region of interest" description="Disordered" evidence="2">
    <location>
        <begin position="1"/>
        <end position="21"/>
    </location>
</feature>
<protein>
    <submittedName>
        <fullName evidence="3">Uncharacterized protein</fullName>
    </submittedName>
</protein>
<feature type="coiled-coil region" evidence="1">
    <location>
        <begin position="228"/>
        <end position="255"/>
    </location>
</feature>
<keyword evidence="1" id="KW-0175">Coiled coil</keyword>
<feature type="region of interest" description="Disordered" evidence="2">
    <location>
        <begin position="148"/>
        <end position="207"/>
    </location>
</feature>
<feature type="compositionally biased region" description="Low complexity" evidence="2">
    <location>
        <begin position="68"/>
        <end position="79"/>
    </location>
</feature>
<dbReference type="GeneID" id="54325441"/>
<evidence type="ECO:0000313" key="4">
    <source>
        <dbReference type="Proteomes" id="UP000324241"/>
    </source>
</evidence>
<dbReference type="EMBL" id="QUQM01000001">
    <property type="protein sequence ID" value="KAA8650058.1"/>
    <property type="molecule type" value="Genomic_DNA"/>
</dbReference>
<evidence type="ECO:0000313" key="3">
    <source>
        <dbReference type="EMBL" id="KAA8650058.1"/>
    </source>
</evidence>
<evidence type="ECO:0000256" key="1">
    <source>
        <dbReference type="SAM" id="Coils"/>
    </source>
</evidence>
<reference evidence="3 4" key="1">
    <citation type="submission" date="2019-08" db="EMBL/GenBank/DDBJ databases">
        <title>The genome sequence of a newly discovered highly antifungal drug resistant Aspergillus species, Aspergillus tanneri NIH 1004.</title>
        <authorList>
            <person name="Mounaud S."/>
            <person name="Singh I."/>
            <person name="Joardar V."/>
            <person name="Pakala S."/>
            <person name="Pakala S."/>
            <person name="Venepally P."/>
            <person name="Chung J.K."/>
            <person name="Losada L."/>
            <person name="Nierman W.C."/>
        </authorList>
    </citation>
    <scope>NUCLEOTIDE SEQUENCE [LARGE SCALE GENOMIC DNA]</scope>
    <source>
        <strain evidence="3 4">NIH1004</strain>
    </source>
</reference>
<name>A0A5M9MT61_9EURO</name>
<evidence type="ECO:0000256" key="2">
    <source>
        <dbReference type="SAM" id="MobiDB-lite"/>
    </source>
</evidence>
<sequence length="600" mass="65667">MNPPLPSAPQGPSLERVSYQAPTKASLARYHSEALGLRTEARVFGLRDRKALRPSLTGPTEIPSSDKPSPISFPSRRSSGLQAFAAPPRRVSRRIVPSDLVFHSPPVTKTGGVDIGIINTPDDQLASELGSATGDRDLSRELDQASLHEYEEPDLPPTPTQLGLEKPLERPKGLLSSSPTAQQRGRRRATDLPGQSPSKLRNVDDGIEIGDLSDSDLTIARALLPKTVSKKRKLRKELSAEVQRLKEDLIELERWSQNLDQHGDTEHDLSKLISLLASESAPHTGDSKCPINTPISSLISTLLPFSSKAPLRSGQEPSPINPFALNEYAQTKSFLTIFAPLTLKTHSSIVSGSETGSRLERHTLTFFAPPPFPSSLYTISIIYETDLEQQTLVSVSVPMHSNFGVPADLQRWINSRLANSLLKLDVSGLCWGINRYWEVAISRACLWSQLEDRHMALFGGALDLSEPFVSQRLNHGQNRLLGSDSGGLTTSDLRRILPHLQRTSMLFESKETTIKVLFTCELTVDEWTGEAHLTPELTVSCPSSINGAPWWRVELESKSLFNAVVNETMGGQTGFEPDANTVTQATDCLLASLFGANSVG</sequence>
<dbReference type="Proteomes" id="UP000324241">
    <property type="component" value="Unassembled WGS sequence"/>
</dbReference>
<proteinExistence type="predicted"/>
<dbReference type="OrthoDB" id="4160836at2759"/>
<accession>A0A5M9MT61</accession>
<feature type="region of interest" description="Disordered" evidence="2">
    <location>
        <begin position="52"/>
        <end position="87"/>
    </location>
</feature>